<name>A0A427AAY7_ENSVE</name>
<organism evidence="2 3">
    <name type="scientific">Ensete ventricosum</name>
    <name type="common">Abyssinian banana</name>
    <name type="synonym">Musa ensete</name>
    <dbReference type="NCBI Taxonomy" id="4639"/>
    <lineage>
        <taxon>Eukaryota</taxon>
        <taxon>Viridiplantae</taxon>
        <taxon>Streptophyta</taxon>
        <taxon>Embryophyta</taxon>
        <taxon>Tracheophyta</taxon>
        <taxon>Spermatophyta</taxon>
        <taxon>Magnoliopsida</taxon>
        <taxon>Liliopsida</taxon>
        <taxon>Zingiberales</taxon>
        <taxon>Musaceae</taxon>
        <taxon>Ensete</taxon>
    </lineage>
</organism>
<dbReference type="AlphaFoldDB" id="A0A427AAY7"/>
<evidence type="ECO:0000313" key="3">
    <source>
        <dbReference type="Proteomes" id="UP000287651"/>
    </source>
</evidence>
<evidence type="ECO:0000256" key="1">
    <source>
        <dbReference type="SAM" id="MobiDB-lite"/>
    </source>
</evidence>
<comment type="caution">
    <text evidence="2">The sequence shown here is derived from an EMBL/GenBank/DDBJ whole genome shotgun (WGS) entry which is preliminary data.</text>
</comment>
<gene>
    <name evidence="2" type="ORF">B296_00011713</name>
</gene>
<evidence type="ECO:0000313" key="2">
    <source>
        <dbReference type="EMBL" id="RRT73397.1"/>
    </source>
</evidence>
<dbReference type="EMBL" id="AMZH03003110">
    <property type="protein sequence ID" value="RRT73397.1"/>
    <property type="molecule type" value="Genomic_DNA"/>
</dbReference>
<reference evidence="2 3" key="1">
    <citation type="journal article" date="2014" name="Agronomy (Basel)">
        <title>A Draft Genome Sequence for Ensete ventricosum, the Drought-Tolerant Tree Against Hunger.</title>
        <authorList>
            <person name="Harrison J."/>
            <person name="Moore K.A."/>
            <person name="Paszkiewicz K."/>
            <person name="Jones T."/>
            <person name="Grant M."/>
            <person name="Ambacheew D."/>
            <person name="Muzemil S."/>
            <person name="Studholme D.J."/>
        </authorList>
    </citation>
    <scope>NUCLEOTIDE SEQUENCE [LARGE SCALE GENOMIC DNA]</scope>
</reference>
<proteinExistence type="predicted"/>
<protein>
    <submittedName>
        <fullName evidence="2">Uncharacterized protein</fullName>
    </submittedName>
</protein>
<accession>A0A427AAY7</accession>
<sequence>MCDELAVISHHPERANWSVNQIQAEAIPQDLIRKQSVVTKPHLDIPQIHAPLEQPPQDGLPRIDHLEEMLCDGRVHGPSRPPSDSDLYLVTELAVGILQEGSKDATPCPSASAGDPQPVAI</sequence>
<feature type="region of interest" description="Disordered" evidence="1">
    <location>
        <begin position="101"/>
        <end position="121"/>
    </location>
</feature>
<dbReference type="Proteomes" id="UP000287651">
    <property type="component" value="Unassembled WGS sequence"/>
</dbReference>